<gene>
    <name evidence="2" type="ORF">PLANPX_4627</name>
</gene>
<protein>
    <submittedName>
        <fullName evidence="2">Uncharacterized protein</fullName>
    </submittedName>
</protein>
<reference evidence="3" key="1">
    <citation type="submission" date="2019-10" db="EMBL/GenBank/DDBJ databases">
        <title>Lacipirellula parvula gen. nov., sp. nov., representing a lineage of planctomycetes widespread in freshwater anoxic habitats, and description of the family Lacipirellulaceae.</title>
        <authorList>
            <person name="Dedysh S.N."/>
            <person name="Kulichevskaya I.S."/>
            <person name="Beletsky A.V."/>
            <person name="Rakitin A.L."/>
            <person name="Mardanov A.V."/>
            <person name="Ivanova A.A."/>
            <person name="Saltykova V.X."/>
            <person name="Rijpstra W.I.C."/>
            <person name="Sinninghe Damste J.S."/>
            <person name="Ravin N.V."/>
        </authorList>
    </citation>
    <scope>NUCLEOTIDE SEQUENCE [LARGE SCALE GENOMIC DNA]</scope>
    <source>
        <strain evidence="3">PX69</strain>
    </source>
</reference>
<name>A0A5K7XF49_9BACT</name>
<evidence type="ECO:0000313" key="3">
    <source>
        <dbReference type="Proteomes" id="UP000326837"/>
    </source>
</evidence>
<dbReference type="AlphaFoldDB" id="A0A5K7XF49"/>
<keyword evidence="3" id="KW-1185">Reference proteome</keyword>
<feature type="region of interest" description="Disordered" evidence="1">
    <location>
        <begin position="1"/>
        <end position="24"/>
    </location>
</feature>
<evidence type="ECO:0000256" key="1">
    <source>
        <dbReference type="SAM" id="MobiDB-lite"/>
    </source>
</evidence>
<proteinExistence type="predicted"/>
<dbReference type="Proteomes" id="UP000326837">
    <property type="component" value="Chromosome"/>
</dbReference>
<dbReference type="EMBL" id="AP021861">
    <property type="protein sequence ID" value="BBO35015.1"/>
    <property type="molecule type" value="Genomic_DNA"/>
</dbReference>
<accession>A0A5K7XF49</accession>
<evidence type="ECO:0000313" key="2">
    <source>
        <dbReference type="EMBL" id="BBO35015.1"/>
    </source>
</evidence>
<dbReference type="KEGG" id="lpav:PLANPX_4627"/>
<organism evidence="2 3">
    <name type="scientific">Lacipirellula parvula</name>
    <dbReference type="NCBI Taxonomy" id="2650471"/>
    <lineage>
        <taxon>Bacteria</taxon>
        <taxon>Pseudomonadati</taxon>
        <taxon>Planctomycetota</taxon>
        <taxon>Planctomycetia</taxon>
        <taxon>Pirellulales</taxon>
        <taxon>Lacipirellulaceae</taxon>
        <taxon>Lacipirellula</taxon>
    </lineage>
</organism>
<sequence>MVQKHAAQQRYDALRGSQTPAMHNSARRFAAADRLVKLARIGPI</sequence>